<dbReference type="Pfam" id="PF00494">
    <property type="entry name" value="SQS_PSY"/>
    <property type="match status" value="1"/>
</dbReference>
<evidence type="ECO:0000256" key="7">
    <source>
        <dbReference type="ARBA" id="ARBA00023229"/>
    </source>
</evidence>
<dbReference type="GO" id="GO:0016117">
    <property type="term" value="P:carotenoid biosynthetic process"/>
    <property type="evidence" value="ECO:0007669"/>
    <property type="project" value="UniProtKB-KW"/>
</dbReference>
<dbReference type="EMBL" id="GQ282604">
    <property type="protein sequence ID" value="ACU29637.1"/>
    <property type="molecule type" value="mRNA"/>
</dbReference>
<reference evidence="8" key="1">
    <citation type="submission" date="2009-06" db="EMBL/GenBank/DDBJ databases">
        <title>Cloning of phytoene synthase (psy) in Elaeagnus umbellata.</title>
        <authorList>
            <person name="Fan Z."/>
            <person name="Li J."/>
            <person name="Li X."/>
            <person name="Tian M."/>
            <person name="Chen D."/>
            <person name="Zhu G."/>
            <person name="Liu M."/>
            <person name="Zhang X."/>
        </authorList>
    </citation>
    <scope>NUCLEOTIDE SEQUENCE</scope>
</reference>
<dbReference type="AlphaFoldDB" id="C7EP00"/>
<comment type="catalytic activity">
    <reaction evidence="1">
        <text>2 (2E,6E,10E)-geranylgeranyl diphosphate = 15-cis-phytoene + 2 diphosphate</text>
        <dbReference type="Rhea" id="RHEA:34475"/>
        <dbReference type="ChEBI" id="CHEBI:27787"/>
        <dbReference type="ChEBI" id="CHEBI:33019"/>
        <dbReference type="ChEBI" id="CHEBI:58756"/>
        <dbReference type="EC" id="2.5.1.32"/>
    </reaction>
</comment>
<evidence type="ECO:0000313" key="8">
    <source>
        <dbReference type="EMBL" id="ACU29637.1"/>
    </source>
</evidence>
<dbReference type="InterPro" id="IPR008949">
    <property type="entry name" value="Isoprenoid_synthase_dom_sf"/>
</dbReference>
<organism evidence="8">
    <name type="scientific">Elaeagnus umbellata</name>
    <name type="common">Autumn olive</name>
    <name type="synonym">Elaeagnus crispa</name>
    <dbReference type="NCBI Taxonomy" id="43233"/>
    <lineage>
        <taxon>Eukaryota</taxon>
        <taxon>Viridiplantae</taxon>
        <taxon>Streptophyta</taxon>
        <taxon>Embryophyta</taxon>
        <taxon>Tracheophyta</taxon>
        <taxon>Spermatophyta</taxon>
        <taxon>Magnoliopsida</taxon>
        <taxon>eudicotyledons</taxon>
        <taxon>Gunneridae</taxon>
        <taxon>Pentapetalae</taxon>
        <taxon>rosids</taxon>
        <taxon>fabids</taxon>
        <taxon>Rosales</taxon>
        <taxon>Elaeagnaceae</taxon>
        <taxon>Elaeagnus</taxon>
    </lineage>
</organism>
<comment type="pathway">
    <text evidence="2">Carotenoid biosynthesis; phytoene biosynthesis; all-trans-phytoene from geranylgeranyl diphosphate: step 1/1.</text>
</comment>
<dbReference type="InterPro" id="IPR002060">
    <property type="entry name" value="Squ/phyt_synthse"/>
</dbReference>
<keyword evidence="7" id="KW-0414">Isoprene biosynthesis</keyword>
<evidence type="ECO:0000256" key="4">
    <source>
        <dbReference type="ARBA" id="ARBA00012396"/>
    </source>
</evidence>
<dbReference type="PROSITE" id="PS01044">
    <property type="entry name" value="SQUALEN_PHYTOEN_SYN_1"/>
    <property type="match status" value="1"/>
</dbReference>
<evidence type="ECO:0000256" key="6">
    <source>
        <dbReference type="ARBA" id="ARBA00022746"/>
    </source>
</evidence>
<dbReference type="CDD" id="cd00683">
    <property type="entry name" value="Trans_IPPS_HH"/>
    <property type="match status" value="1"/>
</dbReference>
<dbReference type="EC" id="2.5.1.32" evidence="4"/>
<dbReference type="SFLD" id="SFLDS00005">
    <property type="entry name" value="Isoprenoid_Synthase_Type_I"/>
    <property type="match status" value="1"/>
</dbReference>
<accession>C7EP00</accession>
<dbReference type="GO" id="GO:0009536">
    <property type="term" value="C:plastid"/>
    <property type="evidence" value="ECO:0007669"/>
    <property type="project" value="UniProtKB-ARBA"/>
</dbReference>
<dbReference type="GO" id="GO:0004311">
    <property type="term" value="F:geranylgeranyl diphosphate synthase activity"/>
    <property type="evidence" value="ECO:0007669"/>
    <property type="project" value="InterPro"/>
</dbReference>
<comment type="similarity">
    <text evidence="3">Belongs to the phytoene/squalene synthase family.</text>
</comment>
<evidence type="ECO:0000256" key="2">
    <source>
        <dbReference type="ARBA" id="ARBA00005172"/>
    </source>
</evidence>
<dbReference type="InterPro" id="IPR044843">
    <property type="entry name" value="Trans_IPPS_bact-type"/>
</dbReference>
<sequence>MSLALPWVVSPDKEVFNSFGLIDSFQNSKRLLDSASSIRRNQGLSISKNLKKRKWSSCSVCTNWRYSCGGGSGLERGRDFSVLSSMIANPTGEKFTTSEQMVSNVVLKQAALVKKQLRSNKNLDVKPDVVVPGTLSLLNEAYDRCGEVCAEYAKTFYLGTLLMTPERRRAIWAIYVWCRRTDELVDGPNASHITPKALDRWESRLEDLFEGNSFDMLDAALSDTVARFPVDIQPFKDMIEGMRMDLWKSRYKNFDELYLYCYYVAGTVGLMSVPVMGIAPESQATTESIYNAALALGISNQLTNILRDVGEDARRGRIYLPQDELAQAGLSDADIFAGKVTDKWRNFMKSQIKRARLFFDEAEKGVTELSAASRWPVWASLLLYRQILDEIEANDYDNFTKRAYVRKAKKLLFLPIAYTKALAHPSINISSSRTKT</sequence>
<dbReference type="PANTHER" id="PTHR31480">
    <property type="entry name" value="BIFUNCTIONAL LYCOPENE CYCLASE/PHYTOENE SYNTHASE"/>
    <property type="match status" value="1"/>
</dbReference>
<keyword evidence="5" id="KW-0808">Transferase</keyword>
<dbReference type="GO" id="GO:0046905">
    <property type="term" value="F:15-cis-phytoene synthase activity"/>
    <property type="evidence" value="ECO:0007669"/>
    <property type="project" value="UniProtKB-EC"/>
</dbReference>
<dbReference type="GO" id="GO:0051996">
    <property type="term" value="F:squalene synthase [NAD(P)H] activity"/>
    <property type="evidence" value="ECO:0007669"/>
    <property type="project" value="InterPro"/>
</dbReference>
<dbReference type="SFLD" id="SFLDG01018">
    <property type="entry name" value="Squalene/Phytoene_Synthase_Lik"/>
    <property type="match status" value="1"/>
</dbReference>
<dbReference type="InterPro" id="IPR033904">
    <property type="entry name" value="Trans_IPPS_HH"/>
</dbReference>
<dbReference type="InterPro" id="IPR019845">
    <property type="entry name" value="Squalene/phytoene_synthase_CS"/>
</dbReference>
<dbReference type="SFLD" id="SFLDG01212">
    <property type="entry name" value="Phytoene_synthase_like"/>
    <property type="match status" value="1"/>
</dbReference>
<evidence type="ECO:0000256" key="3">
    <source>
        <dbReference type="ARBA" id="ARBA00006251"/>
    </source>
</evidence>
<evidence type="ECO:0000256" key="5">
    <source>
        <dbReference type="ARBA" id="ARBA00022679"/>
    </source>
</evidence>
<dbReference type="PROSITE" id="PS01045">
    <property type="entry name" value="SQUALEN_PHYTOEN_SYN_2"/>
    <property type="match status" value="1"/>
</dbReference>
<dbReference type="SUPFAM" id="SSF48576">
    <property type="entry name" value="Terpenoid synthases"/>
    <property type="match status" value="1"/>
</dbReference>
<proteinExistence type="evidence at transcript level"/>
<name>C7EP00_ELAUM</name>
<dbReference type="Gene3D" id="1.10.600.10">
    <property type="entry name" value="Farnesyl Diphosphate Synthase"/>
    <property type="match status" value="1"/>
</dbReference>
<keyword evidence="6" id="KW-0125">Carotenoid biosynthesis</keyword>
<evidence type="ECO:0000256" key="1">
    <source>
        <dbReference type="ARBA" id="ARBA00001805"/>
    </source>
</evidence>
<dbReference type="FunFam" id="1.10.600.10:FF:000004">
    <property type="entry name" value="Phytoene synthase chloroplastic"/>
    <property type="match status" value="1"/>
</dbReference>
<protein>
    <recommendedName>
        <fullName evidence="4">15-cis-phytoene synthase</fullName>
        <ecNumber evidence="4">2.5.1.32</ecNumber>
    </recommendedName>
</protein>